<comment type="caution">
    <text evidence="1">The sequence shown here is derived from an EMBL/GenBank/DDBJ whole genome shotgun (WGS) entry which is preliminary data.</text>
</comment>
<gene>
    <name evidence="1" type="ORF">DVH24_035781</name>
</gene>
<accession>A0A498JT69</accession>
<dbReference type="PANTHER" id="PTHR46238:SF8">
    <property type="entry name" value="ENDONUCLEASE_EXONUCLEASE_PHOSPHATASE DOMAIN-CONTAINING PROTEIN"/>
    <property type="match status" value="1"/>
</dbReference>
<sequence length="99" mass="11649">MGTAIRPAMLYGIECWAVKHQHVGVVEMRMLRWMCGHTRKDKIRNEDIRGKVGVAEIEGKRRENRLRWFDMCKEGLLTLRFEDVTTGQRFRAEGVEEDL</sequence>
<keyword evidence="2" id="KW-1185">Reference proteome</keyword>
<dbReference type="EMBL" id="RDQH01000332">
    <property type="protein sequence ID" value="RXH97113.1"/>
    <property type="molecule type" value="Genomic_DNA"/>
</dbReference>
<protein>
    <submittedName>
        <fullName evidence="1">Uncharacterized protein</fullName>
    </submittedName>
</protein>
<organism evidence="1 2">
    <name type="scientific">Malus domestica</name>
    <name type="common">Apple</name>
    <name type="synonym">Pyrus malus</name>
    <dbReference type="NCBI Taxonomy" id="3750"/>
    <lineage>
        <taxon>Eukaryota</taxon>
        <taxon>Viridiplantae</taxon>
        <taxon>Streptophyta</taxon>
        <taxon>Embryophyta</taxon>
        <taxon>Tracheophyta</taxon>
        <taxon>Spermatophyta</taxon>
        <taxon>Magnoliopsida</taxon>
        <taxon>eudicotyledons</taxon>
        <taxon>Gunneridae</taxon>
        <taxon>Pentapetalae</taxon>
        <taxon>rosids</taxon>
        <taxon>fabids</taxon>
        <taxon>Rosales</taxon>
        <taxon>Rosaceae</taxon>
        <taxon>Amygdaloideae</taxon>
        <taxon>Maleae</taxon>
        <taxon>Malus</taxon>
    </lineage>
</organism>
<name>A0A498JT69_MALDO</name>
<dbReference type="Proteomes" id="UP000290289">
    <property type="component" value="Chromosome 6"/>
</dbReference>
<evidence type="ECO:0000313" key="2">
    <source>
        <dbReference type="Proteomes" id="UP000290289"/>
    </source>
</evidence>
<proteinExistence type="predicted"/>
<dbReference type="PANTHER" id="PTHR46238">
    <property type="entry name" value="REVERSE TRANSCRIPTASE DOMAIN-CONTAINING PROTEIN"/>
    <property type="match status" value="1"/>
</dbReference>
<evidence type="ECO:0000313" key="1">
    <source>
        <dbReference type="EMBL" id="RXH97113.1"/>
    </source>
</evidence>
<reference evidence="1 2" key="1">
    <citation type="submission" date="2018-10" db="EMBL/GenBank/DDBJ databases">
        <title>A high-quality apple genome assembly.</title>
        <authorList>
            <person name="Hu J."/>
        </authorList>
    </citation>
    <scope>NUCLEOTIDE SEQUENCE [LARGE SCALE GENOMIC DNA]</scope>
    <source>
        <strain evidence="2">cv. HFTH1</strain>
        <tissue evidence="1">Young leaf</tissue>
    </source>
</reference>
<dbReference type="AlphaFoldDB" id="A0A498JT69"/>